<evidence type="ECO:0000259" key="4">
    <source>
        <dbReference type="PROSITE" id="PS50110"/>
    </source>
</evidence>
<protein>
    <submittedName>
        <fullName evidence="5">LuxR family two component transcriptional regulator</fullName>
    </submittedName>
    <submittedName>
        <fullName evidence="6">Transcriptional regulatory protein DegU</fullName>
    </submittedName>
</protein>
<dbReference type="RefSeq" id="WP_243646485.1">
    <property type="nucleotide sequence ID" value="NZ_SMAH01000005.1"/>
</dbReference>
<evidence type="ECO:0000313" key="7">
    <source>
        <dbReference type="Proteomes" id="UP000295536"/>
    </source>
</evidence>
<dbReference type="AlphaFoldDB" id="A0A4R3LII3"/>
<dbReference type="InterPro" id="IPR039420">
    <property type="entry name" value="WalR-like"/>
</dbReference>
<dbReference type="PROSITE" id="PS50043">
    <property type="entry name" value="HTH_LUXR_2"/>
    <property type="match status" value="1"/>
</dbReference>
<dbReference type="Proteomes" id="UP000295536">
    <property type="component" value="Unassembled WGS sequence"/>
</dbReference>
<evidence type="ECO:0000259" key="3">
    <source>
        <dbReference type="PROSITE" id="PS50043"/>
    </source>
</evidence>
<dbReference type="InterPro" id="IPR001789">
    <property type="entry name" value="Sig_transdc_resp-reg_receiver"/>
</dbReference>
<dbReference type="SMART" id="SM00448">
    <property type="entry name" value="REC"/>
    <property type="match status" value="1"/>
</dbReference>
<dbReference type="SUPFAM" id="SSF46894">
    <property type="entry name" value="C-terminal effector domain of the bipartite response regulators"/>
    <property type="match status" value="1"/>
</dbReference>
<dbReference type="GO" id="GO:0003677">
    <property type="term" value="F:DNA binding"/>
    <property type="evidence" value="ECO:0007669"/>
    <property type="project" value="UniProtKB-KW"/>
</dbReference>
<sequence length="230" mass="24935">MTNTQAVHVRTGIRVWTLCDQPLLVMGLRACFAQPSADLTYVGNGSDATALAQQVPLLPMDVALVDLEMADAMTAVRTLVLVRPDVPVLVLSASPDVSKLDAAVLAGARGVVDKHDPVDVLFKAIVKLHAGEFWLGRAAMVRVLTSAARTHGTVSPHQRQLARLTRKERIVIGELVRDPAASIRHVAARLCISERTLRNHLTSIYAKLELPNRTALHDFAVRHGWASGVT</sequence>
<comment type="caution">
    <text evidence="5">The sequence shown here is derived from an EMBL/GenBank/DDBJ whole genome shotgun (WGS) entry which is preliminary data.</text>
</comment>
<feature type="domain" description="Response regulatory" evidence="4">
    <location>
        <begin position="14"/>
        <end position="129"/>
    </location>
</feature>
<dbReference type="EMBL" id="SMAH01000005">
    <property type="protein sequence ID" value="TCS98284.1"/>
    <property type="molecule type" value="Genomic_DNA"/>
</dbReference>
<dbReference type="GO" id="GO:0006355">
    <property type="term" value="P:regulation of DNA-templated transcription"/>
    <property type="evidence" value="ECO:0007669"/>
    <property type="project" value="InterPro"/>
</dbReference>
<dbReference type="CDD" id="cd06170">
    <property type="entry name" value="LuxR_C_like"/>
    <property type="match status" value="1"/>
</dbReference>
<gene>
    <name evidence="6" type="primary">degU_2</name>
    <name evidence="5" type="ORF">EDC36_10540</name>
    <name evidence="6" type="ORF">Tigna_01520</name>
</gene>
<keyword evidence="1" id="KW-0238">DNA-binding</keyword>
<proteinExistence type="predicted"/>
<dbReference type="SUPFAM" id="SSF52172">
    <property type="entry name" value="CheY-like"/>
    <property type="match status" value="1"/>
</dbReference>
<dbReference type="EMBL" id="VJNC01000009">
    <property type="protein sequence ID" value="TSE21793.1"/>
    <property type="molecule type" value="Genomic_DNA"/>
</dbReference>
<accession>A0A4R3LII3</accession>
<reference evidence="5 7" key="1">
    <citation type="submission" date="2019-03" db="EMBL/GenBank/DDBJ databases">
        <title>Genomic Encyclopedia of Type Strains, Phase IV (KMG-IV): sequencing the most valuable type-strain genomes for metagenomic binning, comparative biology and taxonomic classification.</title>
        <authorList>
            <person name="Goeker M."/>
        </authorList>
    </citation>
    <scope>NUCLEOTIDE SEQUENCE [LARGE SCALE GENOMIC DNA]</scope>
    <source>
        <strain evidence="5 7">DSM 12034</strain>
    </source>
</reference>
<feature type="modified residue" description="4-aspartylphosphate" evidence="2">
    <location>
        <position position="66"/>
    </location>
</feature>
<dbReference type="GO" id="GO:0000160">
    <property type="term" value="P:phosphorelay signal transduction system"/>
    <property type="evidence" value="ECO:0007669"/>
    <property type="project" value="InterPro"/>
</dbReference>
<dbReference type="InterPro" id="IPR011006">
    <property type="entry name" value="CheY-like_superfamily"/>
</dbReference>
<dbReference type="InterPro" id="IPR016032">
    <property type="entry name" value="Sig_transdc_resp-reg_C-effctor"/>
</dbReference>
<evidence type="ECO:0000313" key="8">
    <source>
        <dbReference type="Proteomes" id="UP000315577"/>
    </source>
</evidence>
<keyword evidence="8" id="KW-1185">Reference proteome</keyword>
<dbReference type="Proteomes" id="UP000315577">
    <property type="component" value="Unassembled WGS sequence"/>
</dbReference>
<dbReference type="PANTHER" id="PTHR43214:SF38">
    <property type="entry name" value="NITRATE_NITRITE RESPONSE REGULATOR PROTEIN NARL"/>
    <property type="match status" value="1"/>
</dbReference>
<evidence type="ECO:0000256" key="2">
    <source>
        <dbReference type="PROSITE-ProRule" id="PRU00169"/>
    </source>
</evidence>
<dbReference type="PANTHER" id="PTHR43214">
    <property type="entry name" value="TWO-COMPONENT RESPONSE REGULATOR"/>
    <property type="match status" value="1"/>
</dbReference>
<dbReference type="SMART" id="SM00421">
    <property type="entry name" value="HTH_LUXR"/>
    <property type="match status" value="1"/>
</dbReference>
<dbReference type="InterPro" id="IPR000792">
    <property type="entry name" value="Tscrpt_reg_LuxR_C"/>
</dbReference>
<dbReference type="PROSITE" id="PS50110">
    <property type="entry name" value="RESPONSE_REGULATORY"/>
    <property type="match status" value="1"/>
</dbReference>
<evidence type="ECO:0000313" key="6">
    <source>
        <dbReference type="EMBL" id="TSE21793.1"/>
    </source>
</evidence>
<feature type="domain" description="HTH luxR-type" evidence="3">
    <location>
        <begin position="157"/>
        <end position="224"/>
    </location>
</feature>
<name>A0A4R3LII3_9BURK</name>
<evidence type="ECO:0000313" key="5">
    <source>
        <dbReference type="EMBL" id="TCS98284.1"/>
    </source>
</evidence>
<organism evidence="5 7">
    <name type="scientific">Tepidimonas ignava</name>
    <dbReference type="NCBI Taxonomy" id="114249"/>
    <lineage>
        <taxon>Bacteria</taxon>
        <taxon>Pseudomonadati</taxon>
        <taxon>Pseudomonadota</taxon>
        <taxon>Betaproteobacteria</taxon>
        <taxon>Burkholderiales</taxon>
        <taxon>Tepidimonas</taxon>
    </lineage>
</organism>
<evidence type="ECO:0000256" key="1">
    <source>
        <dbReference type="ARBA" id="ARBA00023125"/>
    </source>
</evidence>
<keyword evidence="2" id="KW-0597">Phosphoprotein</keyword>
<dbReference type="Pfam" id="PF00196">
    <property type="entry name" value="GerE"/>
    <property type="match status" value="1"/>
</dbReference>
<dbReference type="Gene3D" id="3.40.50.2300">
    <property type="match status" value="1"/>
</dbReference>
<dbReference type="Pfam" id="PF00072">
    <property type="entry name" value="Response_reg"/>
    <property type="match status" value="1"/>
</dbReference>
<reference evidence="6 8" key="2">
    <citation type="submission" date="2019-07" db="EMBL/GenBank/DDBJ databases">
        <title>Tepidimonas ignava SPS-1037 draft genome.</title>
        <authorList>
            <person name="Da Costa M.S."/>
            <person name="Froufe H.J.C."/>
            <person name="Egas C."/>
            <person name="Albuquerque L."/>
        </authorList>
    </citation>
    <scope>NUCLEOTIDE SEQUENCE [LARGE SCALE GENOMIC DNA]</scope>
    <source>
        <strain evidence="6 8">SPS-1037</strain>
    </source>
</reference>